<name>A0A1D1VR62_RAMVA</name>
<evidence type="ECO:0000259" key="5">
    <source>
        <dbReference type="PROSITE" id="PS50290"/>
    </source>
</evidence>
<dbReference type="FunFam" id="3.30.1010.10:FF:000009">
    <property type="entry name" value="Phosphatidylinositol 4-kinase, catalytic, alpha"/>
    <property type="match status" value="1"/>
</dbReference>
<dbReference type="InterPro" id="IPR000403">
    <property type="entry name" value="PI3/4_kinase_cat_dom"/>
</dbReference>
<dbReference type="Proteomes" id="UP000186922">
    <property type="component" value="Unassembled WGS sequence"/>
</dbReference>
<evidence type="ECO:0000313" key="7">
    <source>
        <dbReference type="EMBL" id="GAV03451.1"/>
    </source>
</evidence>
<dbReference type="EMBL" id="BDGG01000009">
    <property type="protein sequence ID" value="GAV03451.1"/>
    <property type="molecule type" value="Genomic_DNA"/>
</dbReference>
<dbReference type="GO" id="GO:0046854">
    <property type="term" value="P:phosphatidylinositol phosphate biosynthetic process"/>
    <property type="evidence" value="ECO:0007669"/>
    <property type="project" value="InterPro"/>
</dbReference>
<dbReference type="InterPro" id="IPR018936">
    <property type="entry name" value="PI3/4_kinase_CS"/>
</dbReference>
<dbReference type="Pfam" id="PF19274">
    <property type="entry name" value="PI4K_N"/>
    <property type="match status" value="2"/>
</dbReference>
<dbReference type="InterPro" id="IPR042236">
    <property type="entry name" value="PI3K_accessory_sf"/>
</dbReference>
<accession>A0A1D1VR62</accession>
<dbReference type="SMART" id="SM00146">
    <property type="entry name" value="PI3Kc"/>
    <property type="match status" value="1"/>
</dbReference>
<gene>
    <name evidence="7" type="primary">RvY_13872</name>
    <name evidence="7" type="synonym">RvY_13872.1</name>
    <name evidence="7" type="ORF">RvY_13872-1</name>
</gene>
<evidence type="ECO:0000256" key="3">
    <source>
        <dbReference type="ARBA" id="ARBA00022679"/>
    </source>
</evidence>
<comment type="caution">
    <text evidence="7">The sequence shown here is derived from an EMBL/GenBank/DDBJ whole genome shotgun (WGS) entry which is preliminary data.</text>
</comment>
<dbReference type="CDD" id="cd05167">
    <property type="entry name" value="PI4Kc_III_alpha"/>
    <property type="match status" value="1"/>
</dbReference>
<dbReference type="PROSITE" id="PS00916">
    <property type="entry name" value="PI3_4_KINASE_2"/>
    <property type="match status" value="1"/>
</dbReference>
<dbReference type="InterPro" id="IPR036940">
    <property type="entry name" value="PI3/4_kinase_cat_sf"/>
</dbReference>
<proteinExistence type="inferred from homology"/>
<dbReference type="PROSITE" id="PS50290">
    <property type="entry name" value="PI3_4_KINASE_3"/>
    <property type="match status" value="1"/>
</dbReference>
<dbReference type="STRING" id="947166.A0A1D1VR62"/>
<dbReference type="InterPro" id="IPR045495">
    <property type="entry name" value="PI4K_N"/>
</dbReference>
<reference evidence="7 8" key="1">
    <citation type="journal article" date="2016" name="Nat. Commun.">
        <title>Extremotolerant tardigrade genome and improved radiotolerance of human cultured cells by tardigrade-unique protein.</title>
        <authorList>
            <person name="Hashimoto T."/>
            <person name="Horikawa D.D."/>
            <person name="Saito Y."/>
            <person name="Kuwahara H."/>
            <person name="Kozuka-Hata H."/>
            <person name="Shin-I T."/>
            <person name="Minakuchi Y."/>
            <person name="Ohishi K."/>
            <person name="Motoyama A."/>
            <person name="Aizu T."/>
            <person name="Enomoto A."/>
            <person name="Kondo K."/>
            <person name="Tanaka S."/>
            <person name="Hara Y."/>
            <person name="Koshikawa S."/>
            <person name="Sagara H."/>
            <person name="Miura T."/>
            <person name="Yokobori S."/>
            <person name="Miyagawa K."/>
            <person name="Suzuki Y."/>
            <person name="Kubo T."/>
            <person name="Oyama M."/>
            <person name="Kohara Y."/>
            <person name="Fujiyama A."/>
            <person name="Arakawa K."/>
            <person name="Katayama T."/>
            <person name="Toyoda A."/>
            <person name="Kunieda T."/>
        </authorList>
    </citation>
    <scope>NUCLEOTIDE SEQUENCE [LARGE SCALE GENOMIC DNA]</scope>
    <source>
        <strain evidence="7 8">YOKOZUNA-1</strain>
    </source>
</reference>
<dbReference type="Pfam" id="PF00454">
    <property type="entry name" value="PI3_PI4_kinase"/>
    <property type="match status" value="1"/>
</dbReference>
<keyword evidence="4" id="KW-0418">Kinase</keyword>
<dbReference type="SUPFAM" id="SSF56112">
    <property type="entry name" value="Protein kinase-like (PK-like)"/>
    <property type="match status" value="1"/>
</dbReference>
<sequence length="2116" mass="239349">MIRSEGSGSVYLESSLRLARCLAATPNCPKRKLKTIFQCCPKLPSDDKVRLNVAGHDVAITKINAINEKNDEIVLTGQHQVNVIAVGVFLLDSGLQHEENLVKYLLRLLSKLPDVTYSDDYQFTENDRLPVSERFAFCLNTILSDISPRSVAFGEDIIGRQIDVLEDLTHKVTKLCKDDDLGKEKLSSLCYDLVPTLLGLVRSFGRFSKNNIPFISSLFADEAFARRKGLTNDPAALPLVPRTLSRSASINGAPNAKGDGRTVDIAANPFTNFPFFRRQSTAPVRQDNHHFQEASSVEDLRLYLFSRTGACFENVDKFGEGGPQALPMTVSKKRLEDVFKVTRQLMDDKFLELLDQKCHDVYLSSPPSTAYPYRTFSETIRFVLASMWRQLCYDEQVQKGSRLAKELKSFFEELYKKLQSISQRQPPKGDDTLTRGGIKPVHAYRQMMYCVAVCVDIMVWCAATSNEAEPIITQLGNKIKPTVRSKTGVVSQCPVFISCLEALAYLSKLSPSIANMALGHLRSFLMEPDSLLIKLQLGDKDPTQGARSMATATPQIVTNGQNDTLGRDCDRSGPVLEALRECSIECIVIALGIAQQEEQDAVQALLAFMSSSLYRVEHSDPRYLAVATNLLSLLSRIAIRFKEVPKTVESVFNICQDVFCKTTHQVDVVIVEQLANIIVGGVYETYPLTLFNIITVETSSAAYGRAVSNDKPDYRHVALAVIRGLKSIAEGLQNPDDLLDFLNKMLELFIQLGLESKKANEKSAAMKASSSAGNLGVLIPVIATVMQKMSPLQTPKPRLLKLLRDFWLYSAILGFAVPDSGLWPEEWFMGVWQIAVKTPPLVTKEVVLRAEIEYNSALKSDSLSAVELQDIRNTLIDLLKANADLASKIKLLSLAQCLFLLSVYRLETLRVMYSDDSEAFTQIFVYLEDYSLQNDQTGLRDGVQAISYAVLDAFLLRAQSMPKREKRNQDLDNLAQYLLVAFNNINATIRQIADQWLSRLVETFPHILWSRKVLWTIMDIAQTLSQSLQFNPDEEDLVLKICNTPYFIRCMESLEAREQNVKHFTGRCEEFIGEAMKWAPFAVRSNLEQYMLEVTSGPASKRDKSPTFQPTGLSYAAENLLRQVGLTVGPAAAANAANRKTGMANKEVSDFVMDFTSRCTHSGEVRSMKNLMKMEELVKNLQQRMDQVCGEKDVNKFEQLMYQICAVIIQSTEEYSVYSTPIIDLLRLLTWSVTQLFTSGAAISAIRCWQWLLAAKPAIHINFINQMVLAWNQTHQMKLGLFAETSVEEGPTPLAPHNGQVRLPSADIEAHVVWCKFIHERVEIARYCSQQEIDVFVAMFNQCLGTAIGSKRRQRTIRYGSCLFRFLASALRLLQDNNGQNVPAKNALRERIYATAMDYFAGPLDFPQDFKQELLDDIKVLIRFWVLLHTDKRYLHAETVDSFDAASVEKATTTSNANTLTVNRSGWMNIPQSTSQINVNNNNNNNNRRGLLNKRQTRFNMDFAKTYVRRRNLILALLASEYDRWVVWYDPLNAKADDLPEVNETKLPAWMSQIVTPKMLREYARVAWQVSPVLAVYLPSRFRNADVLVREINRLVRLKPEAVMEVPAALTYFATPECIEADPPELVNILTWANCSPVQALNLFSKDSPPNSVTHQYASRVLNGYSPEVMIFYIPQLIQALRYDYMGHIRNYVIEAASQSNLLAHQIIWNIQCNKYTDEEGKNEDPVLFRKLQDIEDEIIRRLESGPARAFREREFAFFKEITDISGTIKPFEKGEKRKQACLKELAKIKVQHGCYLPSNPEAVVVDIDAKSGLPLQSAAKAPYLAKFLVKKCTLDQLEEIGTAEDPASKTPADAPEYWQAAIFKVGDDVRQDMLALQIMQIFKNVFDMAGLRLYLYPYRVVATGPGCGVIECVPDAKSRDQLGKQTDSLLEYFVATYGDVKSPEYIEARRNFIRSMAAYSLITFILQVKDRHNGNILIDKHGHIIHIDFGFLFESSPGGNMGWEPDFKMTTEYASLMGEKMESQHFKWFMELTVRAYVAVRHFREEICTLVSLMLDTNLPCFRGQTIPKLRARFSPNASEREAADYMIKVIKDCYLNYRARTYDMLQYQQNKINY</sequence>
<dbReference type="EC" id="2.7.1.67" evidence="2"/>
<keyword evidence="8" id="KW-1185">Reference proteome</keyword>
<evidence type="ECO:0000256" key="2">
    <source>
        <dbReference type="ARBA" id="ARBA00012169"/>
    </source>
</evidence>
<dbReference type="GO" id="GO:0005737">
    <property type="term" value="C:cytoplasm"/>
    <property type="evidence" value="ECO:0007669"/>
    <property type="project" value="TreeGrafter"/>
</dbReference>
<dbReference type="InterPro" id="IPR011009">
    <property type="entry name" value="Kinase-like_dom_sf"/>
</dbReference>
<dbReference type="SUPFAM" id="SSF48371">
    <property type="entry name" value="ARM repeat"/>
    <property type="match status" value="2"/>
</dbReference>
<dbReference type="FunFam" id="1.25.40.70:FF:000011">
    <property type="entry name" value="Phosphatidylinositol 4-kinase alpha"/>
    <property type="match status" value="1"/>
</dbReference>
<evidence type="ECO:0000256" key="4">
    <source>
        <dbReference type="ARBA" id="ARBA00022777"/>
    </source>
</evidence>
<feature type="domain" description="PI3K/PI4K catalytic" evidence="5">
    <location>
        <begin position="1810"/>
        <end position="2100"/>
    </location>
</feature>
<dbReference type="PROSITE" id="PS00915">
    <property type="entry name" value="PI3_4_KINASE_1"/>
    <property type="match status" value="1"/>
</dbReference>
<dbReference type="Gene3D" id="1.10.1070.11">
    <property type="entry name" value="Phosphatidylinositol 3-/4-kinase, catalytic domain"/>
    <property type="match status" value="1"/>
</dbReference>
<evidence type="ECO:0000259" key="6">
    <source>
        <dbReference type="PROSITE" id="PS51545"/>
    </source>
</evidence>
<dbReference type="SMART" id="SM00145">
    <property type="entry name" value="PI3Ka"/>
    <property type="match status" value="1"/>
</dbReference>
<feature type="domain" description="PIK helical" evidence="6">
    <location>
        <begin position="1560"/>
        <end position="1735"/>
    </location>
</feature>
<dbReference type="GO" id="GO:0004430">
    <property type="term" value="F:1-phosphatidylinositol 4-kinase activity"/>
    <property type="evidence" value="ECO:0007669"/>
    <property type="project" value="UniProtKB-EC"/>
</dbReference>
<evidence type="ECO:0000256" key="1">
    <source>
        <dbReference type="ARBA" id="ARBA00006209"/>
    </source>
</evidence>
<comment type="similarity">
    <text evidence="1">Belongs to the PI3/PI4-kinase family. Type III PI4K subfamily.</text>
</comment>
<dbReference type="Gene3D" id="3.30.1010.10">
    <property type="entry name" value="Phosphatidylinositol 3-kinase Catalytic Subunit, Chain A, domain 4"/>
    <property type="match status" value="1"/>
</dbReference>
<keyword evidence="3" id="KW-0808">Transferase</keyword>
<dbReference type="GO" id="GO:0048015">
    <property type="term" value="P:phosphatidylinositol-mediated signaling"/>
    <property type="evidence" value="ECO:0007669"/>
    <property type="project" value="TreeGrafter"/>
</dbReference>
<dbReference type="PROSITE" id="PS51545">
    <property type="entry name" value="PIK_HELICAL"/>
    <property type="match status" value="1"/>
</dbReference>
<dbReference type="OrthoDB" id="10264149at2759"/>
<dbReference type="FunFam" id="1.10.1070.11:FF:000005">
    <property type="entry name" value="Phosphatidylinositol 4-kinase, catalytic, alpha"/>
    <property type="match status" value="1"/>
</dbReference>
<dbReference type="Pfam" id="PF00613">
    <property type="entry name" value="PI3Ka"/>
    <property type="match status" value="1"/>
</dbReference>
<dbReference type="InterPro" id="IPR001263">
    <property type="entry name" value="PI3K_accessory_dom"/>
</dbReference>
<dbReference type="Gene3D" id="1.25.40.70">
    <property type="entry name" value="Phosphatidylinositol 3-kinase, accessory domain (PIK)"/>
    <property type="match status" value="1"/>
</dbReference>
<dbReference type="PANTHER" id="PTHR10048:SF15">
    <property type="entry name" value="PHOSPHATIDYLINOSITOL 4-KINASE ALPHA"/>
    <property type="match status" value="1"/>
</dbReference>
<dbReference type="PANTHER" id="PTHR10048">
    <property type="entry name" value="PHOSPHATIDYLINOSITOL KINASE"/>
    <property type="match status" value="1"/>
</dbReference>
<dbReference type="InterPro" id="IPR016024">
    <property type="entry name" value="ARM-type_fold"/>
</dbReference>
<evidence type="ECO:0000313" key="8">
    <source>
        <dbReference type="Proteomes" id="UP000186922"/>
    </source>
</evidence>
<organism evidence="7 8">
    <name type="scientific">Ramazzottius varieornatus</name>
    <name type="common">Water bear</name>
    <name type="synonym">Tardigrade</name>
    <dbReference type="NCBI Taxonomy" id="947166"/>
    <lineage>
        <taxon>Eukaryota</taxon>
        <taxon>Metazoa</taxon>
        <taxon>Ecdysozoa</taxon>
        <taxon>Tardigrada</taxon>
        <taxon>Eutardigrada</taxon>
        <taxon>Parachela</taxon>
        <taxon>Hypsibioidea</taxon>
        <taxon>Ramazzottiidae</taxon>
        <taxon>Ramazzottius</taxon>
    </lineage>
</organism>
<protein>
    <recommendedName>
        <fullName evidence="2">1-phosphatidylinositol 4-kinase</fullName>
        <ecNumber evidence="2">2.7.1.67</ecNumber>
    </recommendedName>
</protein>
<dbReference type="GO" id="GO:0005886">
    <property type="term" value="C:plasma membrane"/>
    <property type="evidence" value="ECO:0007669"/>
    <property type="project" value="TreeGrafter"/>
</dbReference>
<dbReference type="InterPro" id="IPR015433">
    <property type="entry name" value="PI3/4_kinase"/>
</dbReference>